<evidence type="ECO:0000259" key="1">
    <source>
        <dbReference type="Pfam" id="PF07905"/>
    </source>
</evidence>
<dbReference type="InterPro" id="IPR051448">
    <property type="entry name" value="CdaR-like_regulators"/>
</dbReference>
<gene>
    <name evidence="3" type="ORF">SAMN05878482_106297</name>
</gene>
<accession>A0A9X8RCB0</accession>
<feature type="domain" description="Purine catabolism PurC-like" evidence="1">
    <location>
        <begin position="8"/>
        <end position="118"/>
    </location>
</feature>
<organism evidence="3 4">
    <name type="scientific">Peribacillus simplex</name>
    <dbReference type="NCBI Taxonomy" id="1478"/>
    <lineage>
        <taxon>Bacteria</taxon>
        <taxon>Bacillati</taxon>
        <taxon>Bacillota</taxon>
        <taxon>Bacilli</taxon>
        <taxon>Bacillales</taxon>
        <taxon>Bacillaceae</taxon>
        <taxon>Peribacillus</taxon>
    </lineage>
</organism>
<dbReference type="Pfam" id="PF13556">
    <property type="entry name" value="HTH_30"/>
    <property type="match status" value="1"/>
</dbReference>
<comment type="caution">
    <text evidence="3">The sequence shown here is derived from an EMBL/GenBank/DDBJ whole genome shotgun (WGS) entry which is preliminary data.</text>
</comment>
<name>A0A9X8RCB0_9BACI</name>
<reference evidence="3 4" key="1">
    <citation type="submission" date="2017-01" db="EMBL/GenBank/DDBJ databases">
        <authorList>
            <person name="Varghese N."/>
            <person name="Submissions S."/>
        </authorList>
    </citation>
    <scope>NUCLEOTIDE SEQUENCE [LARGE SCALE GENOMIC DNA]</scope>
    <source>
        <strain evidence="3 4">RUG2-6</strain>
    </source>
</reference>
<dbReference type="InterPro" id="IPR025736">
    <property type="entry name" value="PucR_C-HTH_dom"/>
</dbReference>
<dbReference type="Pfam" id="PF07905">
    <property type="entry name" value="PucR"/>
    <property type="match status" value="1"/>
</dbReference>
<evidence type="ECO:0000313" key="4">
    <source>
        <dbReference type="Proteomes" id="UP000185829"/>
    </source>
</evidence>
<feature type="domain" description="PucR C-terminal helix-turn-helix" evidence="2">
    <location>
        <begin position="330"/>
        <end position="388"/>
    </location>
</feature>
<dbReference type="AlphaFoldDB" id="A0A9X8RCB0"/>
<protein>
    <submittedName>
        <fullName evidence="3">PucR C-terminal helix-turn-helix domain-containing protein</fullName>
    </submittedName>
</protein>
<evidence type="ECO:0000313" key="3">
    <source>
        <dbReference type="EMBL" id="SIR86971.1"/>
    </source>
</evidence>
<dbReference type="Gene3D" id="1.10.10.2840">
    <property type="entry name" value="PucR C-terminal helix-turn-helix domain"/>
    <property type="match status" value="1"/>
</dbReference>
<dbReference type="PANTHER" id="PTHR33744:SF1">
    <property type="entry name" value="DNA-BINDING TRANSCRIPTIONAL ACTIVATOR ADER"/>
    <property type="match status" value="1"/>
</dbReference>
<dbReference type="InterPro" id="IPR042070">
    <property type="entry name" value="PucR_C-HTH_sf"/>
</dbReference>
<proteinExistence type="predicted"/>
<evidence type="ECO:0000259" key="2">
    <source>
        <dbReference type="Pfam" id="PF13556"/>
    </source>
</evidence>
<dbReference type="PANTHER" id="PTHR33744">
    <property type="entry name" value="CARBOHYDRATE DIACID REGULATOR"/>
    <property type="match status" value="1"/>
</dbReference>
<dbReference type="EMBL" id="FTMX01000006">
    <property type="protein sequence ID" value="SIR86971.1"/>
    <property type="molecule type" value="Genomic_DNA"/>
</dbReference>
<dbReference type="RefSeq" id="WP_076370423.1">
    <property type="nucleotide sequence ID" value="NZ_FTMX01000006.1"/>
</dbReference>
<dbReference type="Proteomes" id="UP000185829">
    <property type="component" value="Unassembled WGS sequence"/>
</dbReference>
<dbReference type="InterPro" id="IPR012914">
    <property type="entry name" value="PucR_dom"/>
</dbReference>
<sequence length="395" mass="44793">MYLTIEKALKLPALNQVEVIGGNQGLARVINSVSIMDHPDISWIKRGELLLTTGYVFKDDLNAQINLVRELSKRGSAGLAIKIKRFLSTIPPGMVEEANKHNFPLLEIPYEMPLSDLLFSFTYELVNKEKVKNNGKGSFEVFHSLLNGENRTSPFIPQLQEFGFNPDRPYILLLINVTKEEGDSFFPIGRMLEKLNQTEKKDFKYWNIDFDGQLIILQGKGMVTDEHLLLQAQRIAGILEGLISEDNPGTSLSMGLSKVKKEIHNMKEGFSEAKKAIQLGSRVNPTNINDYASIEVEDLINQIPKDAITQYVLSMIQPIIVYDRENEGELLKTLETYLFSRGRIEDAARALFVHRNTVKFRLSRIEDLLGVDLKSRDIAFKLQFSIKAAKLLLHD</sequence>